<keyword evidence="2" id="KW-0624">Polysaccharide degradation</keyword>
<evidence type="ECO:0000256" key="2">
    <source>
        <dbReference type="ARBA" id="ARBA00022651"/>
    </source>
</evidence>
<dbReference type="EMBL" id="VKKU01000001">
    <property type="protein sequence ID" value="TSB05436.1"/>
    <property type="molecule type" value="Genomic_DNA"/>
</dbReference>
<keyword evidence="4" id="KW-0119">Carbohydrate metabolism</keyword>
<dbReference type="SUPFAM" id="SSF75005">
    <property type="entry name" value="Arabinanase/levansucrase/invertase"/>
    <property type="match status" value="1"/>
</dbReference>
<keyword evidence="2" id="KW-0858">Xylan degradation</keyword>
<organism evidence="8 9">
    <name type="scientific">Sphingorhabdus contaminans</name>
    <dbReference type="NCBI Taxonomy" id="1343899"/>
    <lineage>
        <taxon>Bacteria</taxon>
        <taxon>Pseudomonadati</taxon>
        <taxon>Pseudomonadota</taxon>
        <taxon>Alphaproteobacteria</taxon>
        <taxon>Sphingomonadales</taxon>
        <taxon>Sphingomonadaceae</taxon>
        <taxon>Sphingorhabdus</taxon>
    </lineage>
</organism>
<reference evidence="8 9" key="1">
    <citation type="submission" date="2019-07" db="EMBL/GenBank/DDBJ databases">
        <authorList>
            <person name="Park M."/>
        </authorList>
    </citation>
    <scope>NUCLEOTIDE SEQUENCE [LARGE SCALE GENOMIC DNA]</scope>
    <source>
        <strain evidence="8 9">KCTC32445</strain>
    </source>
</reference>
<comment type="similarity">
    <text evidence="1 7">Belongs to the glycosyl hydrolase 43 family.</text>
</comment>
<evidence type="ECO:0000256" key="1">
    <source>
        <dbReference type="ARBA" id="ARBA00009865"/>
    </source>
</evidence>
<dbReference type="Gene3D" id="2.115.10.20">
    <property type="entry name" value="Glycosyl hydrolase domain, family 43"/>
    <property type="match status" value="1"/>
</dbReference>
<sequence length="304" mass="33802">MRHGDEFLAYATNAQGDRANVQMARSTNLVDWTLVEEGGKLHDAMPVLPPWARGGFTWAPEVLRTKDGFVLHFTAKDRSSDLQCIGSAFSASPFGPFTSRDEKPLVCQTEIGGTIDSHAFRDEDGANYLYFKNDGNNPKFGKKTDIFVQRLSSDGMRVEGEAVSLLRNDTEWEAHVIEAPTMVRHANGYALFYSANHFGWEKHQRLSPYAIGYAVCKGPMGPCTDSPSNPILYSYNDRKAGCLSGPGHQSVFDVGGKQFIAFHGWAATKGCRRFDNRRYLYIAPLLWKDGVPQIGVSLRRTPAQ</sequence>
<dbReference type="PANTHER" id="PTHR43772">
    <property type="entry name" value="ENDO-1,4-BETA-XYLANASE"/>
    <property type="match status" value="1"/>
</dbReference>
<dbReference type="PANTHER" id="PTHR43772:SF2">
    <property type="entry name" value="PUTATIVE (AFU_ORTHOLOGUE AFUA_2G04480)-RELATED"/>
    <property type="match status" value="1"/>
</dbReference>
<name>A0A553WL92_9SPHN</name>
<keyword evidence="9" id="KW-1185">Reference proteome</keyword>
<proteinExistence type="inferred from homology"/>
<evidence type="ECO:0000256" key="5">
    <source>
        <dbReference type="ARBA" id="ARBA00023295"/>
    </source>
</evidence>
<evidence type="ECO:0000256" key="4">
    <source>
        <dbReference type="ARBA" id="ARBA00023277"/>
    </source>
</evidence>
<gene>
    <name evidence="8" type="ORF">FOM92_06520</name>
</gene>
<dbReference type="Pfam" id="PF04616">
    <property type="entry name" value="Glyco_hydro_43"/>
    <property type="match status" value="1"/>
</dbReference>
<keyword evidence="5 7" id="KW-0326">Glycosidase</keyword>
<comment type="caution">
    <text evidence="8">The sequence shown here is derived from an EMBL/GenBank/DDBJ whole genome shotgun (WGS) entry which is preliminary data.</text>
</comment>
<dbReference type="CDD" id="cd08999">
    <property type="entry name" value="GH43_ABN-like"/>
    <property type="match status" value="1"/>
</dbReference>
<evidence type="ECO:0000256" key="7">
    <source>
        <dbReference type="RuleBase" id="RU361187"/>
    </source>
</evidence>
<dbReference type="InterPro" id="IPR023296">
    <property type="entry name" value="Glyco_hydro_beta-prop_sf"/>
</dbReference>
<dbReference type="InterPro" id="IPR006710">
    <property type="entry name" value="Glyco_hydro_43"/>
</dbReference>
<evidence type="ECO:0000256" key="6">
    <source>
        <dbReference type="PIRSR" id="PIRSR606710-2"/>
    </source>
</evidence>
<dbReference type="GO" id="GO:0045493">
    <property type="term" value="P:xylan catabolic process"/>
    <property type="evidence" value="ECO:0007669"/>
    <property type="project" value="UniProtKB-KW"/>
</dbReference>
<evidence type="ECO:0000313" key="8">
    <source>
        <dbReference type="EMBL" id="TSB05436.1"/>
    </source>
</evidence>
<keyword evidence="3 7" id="KW-0378">Hydrolase</keyword>
<accession>A0A553WL92</accession>
<feature type="site" description="Important for catalytic activity, responsible for pKa modulation of the active site Glu and correct orientation of both the proton donor and substrate" evidence="6">
    <location>
        <position position="116"/>
    </location>
</feature>
<dbReference type="OrthoDB" id="9760116at2"/>
<dbReference type="Proteomes" id="UP000320160">
    <property type="component" value="Unassembled WGS sequence"/>
</dbReference>
<dbReference type="AlphaFoldDB" id="A0A553WL92"/>
<protein>
    <submittedName>
        <fullName evidence="8">Family 43 glycosylhydrolase</fullName>
    </submittedName>
</protein>
<dbReference type="GO" id="GO:0004553">
    <property type="term" value="F:hydrolase activity, hydrolyzing O-glycosyl compounds"/>
    <property type="evidence" value="ECO:0007669"/>
    <property type="project" value="InterPro"/>
</dbReference>
<dbReference type="InterPro" id="IPR052176">
    <property type="entry name" value="Glycosyl_Hydrlase_43_Enz"/>
</dbReference>
<evidence type="ECO:0000313" key="9">
    <source>
        <dbReference type="Proteomes" id="UP000320160"/>
    </source>
</evidence>
<evidence type="ECO:0000256" key="3">
    <source>
        <dbReference type="ARBA" id="ARBA00022801"/>
    </source>
</evidence>